<dbReference type="STRING" id="426757.SAMN04488127_0169"/>
<protein>
    <submittedName>
        <fullName evidence="3">3-oxoacyl-[acyl-carrier protein] reductase</fullName>
    </submittedName>
</protein>
<sequence length="244" mass="26015">MSPLRTAAVLGASGGIGTAVAERLAASGWSLYLHYNASREPAEALQSRLTEAFPDQRFVAVQADFAVPDGGERLAAATGGLQAVVSCTGQGMAKLMSDTDMDDLDALWRVHVANPMRYIGLVSEKLRRHPVSHVVMIGSIWGDTGAAGEVAYSAVKGAVHAFVKAYAKEAAASNLLVNAISPGWIETEMNSHLDEEERRMAFGEIPLMRPGSPEDVAGAVDFLLGEQARYITGEIIRVNGGWYI</sequence>
<evidence type="ECO:0000259" key="2">
    <source>
        <dbReference type="SMART" id="SM00822"/>
    </source>
</evidence>
<dbReference type="CDD" id="cd05233">
    <property type="entry name" value="SDR_c"/>
    <property type="match status" value="1"/>
</dbReference>
<dbReference type="PANTHER" id="PTHR42879">
    <property type="entry name" value="3-OXOACYL-(ACYL-CARRIER-PROTEIN) REDUCTASE"/>
    <property type="match status" value="1"/>
</dbReference>
<organism evidence="3 4">
    <name type="scientific">Bhargavaea ginsengi</name>
    <dbReference type="NCBI Taxonomy" id="426757"/>
    <lineage>
        <taxon>Bacteria</taxon>
        <taxon>Bacillati</taxon>
        <taxon>Bacillota</taxon>
        <taxon>Bacilli</taxon>
        <taxon>Bacillales</taxon>
        <taxon>Caryophanaceae</taxon>
        <taxon>Bhargavaea</taxon>
    </lineage>
</organism>
<name>A0A1H6SVJ0_9BACL</name>
<dbReference type="PANTHER" id="PTHR42879:SF2">
    <property type="entry name" value="3-OXOACYL-[ACYL-CARRIER-PROTEIN] REDUCTASE FABG"/>
    <property type="match status" value="1"/>
</dbReference>
<dbReference type="RefSeq" id="WP_092048871.1">
    <property type="nucleotide sequence ID" value="NZ_FNZF01000001.1"/>
</dbReference>
<dbReference type="Gene3D" id="3.40.50.720">
    <property type="entry name" value="NAD(P)-binding Rossmann-like Domain"/>
    <property type="match status" value="1"/>
</dbReference>
<dbReference type="EMBL" id="FNZF01000001">
    <property type="protein sequence ID" value="SEI68060.1"/>
    <property type="molecule type" value="Genomic_DNA"/>
</dbReference>
<dbReference type="SMART" id="SM00822">
    <property type="entry name" value="PKS_KR"/>
    <property type="match status" value="1"/>
</dbReference>
<evidence type="ECO:0000313" key="4">
    <source>
        <dbReference type="Proteomes" id="UP000199200"/>
    </source>
</evidence>
<evidence type="ECO:0000256" key="1">
    <source>
        <dbReference type="ARBA" id="ARBA00006484"/>
    </source>
</evidence>
<reference evidence="4" key="1">
    <citation type="submission" date="2016-10" db="EMBL/GenBank/DDBJ databases">
        <authorList>
            <person name="Varghese N."/>
            <person name="Submissions S."/>
        </authorList>
    </citation>
    <scope>NUCLEOTIDE SEQUENCE [LARGE SCALE GENOMIC DNA]</scope>
    <source>
        <strain evidence="4">CGMCC 1.6763</strain>
    </source>
</reference>
<feature type="domain" description="Ketoreductase" evidence="2">
    <location>
        <begin position="5"/>
        <end position="187"/>
    </location>
</feature>
<dbReference type="AlphaFoldDB" id="A0A1H6SVJ0"/>
<dbReference type="Pfam" id="PF13561">
    <property type="entry name" value="adh_short_C2"/>
    <property type="match status" value="1"/>
</dbReference>
<keyword evidence="4" id="KW-1185">Reference proteome</keyword>
<dbReference type="InterPro" id="IPR002347">
    <property type="entry name" value="SDR_fam"/>
</dbReference>
<proteinExistence type="inferred from homology"/>
<evidence type="ECO:0000313" key="3">
    <source>
        <dbReference type="EMBL" id="SEI68060.1"/>
    </source>
</evidence>
<dbReference type="InterPro" id="IPR057326">
    <property type="entry name" value="KR_dom"/>
</dbReference>
<accession>A0A1H6SVJ0</accession>
<gene>
    <name evidence="3" type="ORF">SAMN04488127_0169</name>
</gene>
<dbReference type="Proteomes" id="UP000199200">
    <property type="component" value="Unassembled WGS sequence"/>
</dbReference>
<dbReference type="InterPro" id="IPR036291">
    <property type="entry name" value="NAD(P)-bd_dom_sf"/>
</dbReference>
<dbReference type="PRINTS" id="PR00081">
    <property type="entry name" value="GDHRDH"/>
</dbReference>
<dbReference type="InterPro" id="IPR050259">
    <property type="entry name" value="SDR"/>
</dbReference>
<dbReference type="OrthoDB" id="9803333at2"/>
<dbReference type="NCBIfam" id="NF047420">
    <property type="entry name" value="EF_P_mod_YmfI"/>
    <property type="match status" value="1"/>
</dbReference>
<dbReference type="SUPFAM" id="SSF51735">
    <property type="entry name" value="NAD(P)-binding Rossmann-fold domains"/>
    <property type="match status" value="1"/>
</dbReference>
<comment type="similarity">
    <text evidence="1">Belongs to the short-chain dehydrogenases/reductases (SDR) family.</text>
</comment>